<dbReference type="SUPFAM" id="SSF141255">
    <property type="entry name" value="YccV-like"/>
    <property type="match status" value="1"/>
</dbReference>
<dbReference type="SMART" id="SM00992">
    <property type="entry name" value="YccV-like"/>
    <property type="match status" value="1"/>
</dbReference>
<dbReference type="EMBL" id="MCFA01000022">
    <property type="protein sequence ID" value="ORY15905.1"/>
    <property type="molecule type" value="Genomic_DNA"/>
</dbReference>
<keyword evidence="2" id="KW-0238">DNA-binding</keyword>
<dbReference type="Pfam" id="PF08755">
    <property type="entry name" value="YccV-like"/>
    <property type="match status" value="1"/>
</dbReference>
<dbReference type="Pfam" id="PF13369">
    <property type="entry name" value="Transglut_core2"/>
    <property type="match status" value="1"/>
</dbReference>
<dbReference type="PANTHER" id="PTHR31350">
    <property type="entry name" value="SI:DKEY-261L7.2"/>
    <property type="match status" value="1"/>
</dbReference>
<dbReference type="GO" id="GO:0003677">
    <property type="term" value="F:DNA binding"/>
    <property type="evidence" value="ECO:0007669"/>
    <property type="project" value="UniProtKB-KW"/>
</dbReference>
<protein>
    <submittedName>
        <fullName evidence="2">Hemimethylated DNA-binding protein YccV like-domain-containing protein</fullName>
    </submittedName>
</protein>
<dbReference type="Gene3D" id="2.30.30.390">
    <property type="entry name" value="Hemimethylated DNA-binding domain"/>
    <property type="match status" value="1"/>
</dbReference>
<dbReference type="InterPro" id="IPR001810">
    <property type="entry name" value="F-box_dom"/>
</dbReference>
<dbReference type="InterPro" id="IPR036623">
    <property type="entry name" value="Hemimethylated_DNA-bd_sf"/>
</dbReference>
<dbReference type="Gene3D" id="1.20.1280.50">
    <property type="match status" value="1"/>
</dbReference>
<dbReference type="PANTHER" id="PTHR31350:SF27">
    <property type="entry name" value="HEMIMETHYLATED DNA-BINDING DOMAIN-CONTAINING PROTEIN"/>
    <property type="match status" value="1"/>
</dbReference>
<keyword evidence="3" id="KW-1185">Reference proteome</keyword>
<gene>
    <name evidence="2" type="ORF">BCR34DRAFT_477292</name>
</gene>
<reference evidence="2 3" key="1">
    <citation type="submission" date="2016-07" db="EMBL/GenBank/DDBJ databases">
        <title>Pervasive Adenine N6-methylation of Active Genes in Fungi.</title>
        <authorList>
            <consortium name="DOE Joint Genome Institute"/>
            <person name="Mondo S.J."/>
            <person name="Dannebaum R.O."/>
            <person name="Kuo R.C."/>
            <person name="Labutti K."/>
            <person name="Haridas S."/>
            <person name="Kuo A."/>
            <person name="Salamov A."/>
            <person name="Ahrendt S.R."/>
            <person name="Lipzen A."/>
            <person name="Sullivan W."/>
            <person name="Andreopoulos W.B."/>
            <person name="Clum A."/>
            <person name="Lindquist E."/>
            <person name="Daum C."/>
            <person name="Ramamoorthy G.K."/>
            <person name="Gryganskyi A."/>
            <person name="Culley D."/>
            <person name="Magnuson J.K."/>
            <person name="James T.Y."/>
            <person name="O'Malley M.A."/>
            <person name="Stajich J.E."/>
            <person name="Spatafora J.W."/>
            <person name="Visel A."/>
            <person name="Grigoriev I.V."/>
        </authorList>
    </citation>
    <scope>NUCLEOTIDE SEQUENCE [LARGE SCALE GENOMIC DNA]</scope>
    <source>
        <strain evidence="2 3">CBS 115471</strain>
    </source>
</reference>
<evidence type="ECO:0000313" key="2">
    <source>
        <dbReference type="EMBL" id="ORY15905.1"/>
    </source>
</evidence>
<dbReference type="InterPro" id="IPR036047">
    <property type="entry name" value="F-box-like_dom_sf"/>
</dbReference>
<organism evidence="2 3">
    <name type="scientific">Clohesyomyces aquaticus</name>
    <dbReference type="NCBI Taxonomy" id="1231657"/>
    <lineage>
        <taxon>Eukaryota</taxon>
        <taxon>Fungi</taxon>
        <taxon>Dikarya</taxon>
        <taxon>Ascomycota</taxon>
        <taxon>Pezizomycotina</taxon>
        <taxon>Dothideomycetes</taxon>
        <taxon>Pleosporomycetidae</taxon>
        <taxon>Pleosporales</taxon>
        <taxon>Lindgomycetaceae</taxon>
        <taxon>Clohesyomyces</taxon>
    </lineage>
</organism>
<dbReference type="AlphaFoldDB" id="A0A1Y2A1J5"/>
<comment type="caution">
    <text evidence="2">The sequence shown here is derived from an EMBL/GenBank/DDBJ whole genome shotgun (WGS) entry which is preliminary data.</text>
</comment>
<name>A0A1Y2A1J5_9PLEO</name>
<proteinExistence type="predicted"/>
<evidence type="ECO:0000259" key="1">
    <source>
        <dbReference type="PROSITE" id="PS50181"/>
    </source>
</evidence>
<dbReference type="PROSITE" id="PS50181">
    <property type="entry name" value="FBOX"/>
    <property type="match status" value="1"/>
</dbReference>
<dbReference type="NCBIfam" id="TIGR02097">
    <property type="entry name" value="yccV"/>
    <property type="match status" value="1"/>
</dbReference>
<accession>A0A1Y2A1J5</accession>
<dbReference type="STRING" id="1231657.A0A1Y2A1J5"/>
<dbReference type="Proteomes" id="UP000193144">
    <property type="component" value="Unassembled WGS sequence"/>
</dbReference>
<dbReference type="SUPFAM" id="SSF81383">
    <property type="entry name" value="F-box domain"/>
    <property type="match status" value="1"/>
</dbReference>
<dbReference type="OrthoDB" id="28868at2759"/>
<sequence length="603" mass="69293">MATASSFTALPTEILEAIFLHLDPRALIAVSQTSKHNNKITIESPVIWRHFCRTRFRFWDSHHDIAAKFSGPLSNVDWRRLFALRIGIEKKTLRLLNKVLESQQGRIRYINEIADFGDDARETLLDQYKCPDDTEDVLARRYYTNAILERIRREKAIHLWKDLASGADISMEKALGAYDLFARSGEDVDLDIISADLDRLAQELLQQHAGFADCSTRRKAEMLGWFLQERGFQGASDLEYSALRNSFIGLVLRSPDHQSLPLVSVAIYCAVARRVGVDARPCGFLFHVYCLVYAPKNYLVDGEYKPTSSTELDFIYIDPFHASTEVNPADLKTKLRESGVPGIDHEAFLSDTNTREMVLRTARNIMNSVQSIRQREAGIYNRGPHHGWLDAYPDMDNAFYATLWAMLILGPSEDTLGTLSSVHTRRRQYLPYILEHFQTHFPWDVTLLEQHVTPLFRNQPEGQRLLEFVQSMHNLDGMRKPVSARNTPPAQKVRYKVGQLFKHKRYHYEGVITGWDTSCDAGEEWIQHMGVDRLRGGRNQSFYHVMVCDKSVRYVAEENITPAIGRSAEPSEAMLRLAGRHFKRWDAESYVFVSNIRDEYPED</sequence>
<feature type="domain" description="F-box" evidence="1">
    <location>
        <begin position="4"/>
        <end position="51"/>
    </location>
</feature>
<dbReference type="InterPro" id="IPR011722">
    <property type="entry name" value="Hemimethylated_DNA-bd_dom"/>
</dbReference>
<evidence type="ECO:0000313" key="3">
    <source>
        <dbReference type="Proteomes" id="UP000193144"/>
    </source>
</evidence>
<dbReference type="InterPro" id="IPR032698">
    <property type="entry name" value="SirB1_N"/>
</dbReference>
<dbReference type="Pfam" id="PF12937">
    <property type="entry name" value="F-box-like"/>
    <property type="match status" value="1"/>
</dbReference>